<evidence type="ECO:0000313" key="2">
    <source>
        <dbReference type="Proteomes" id="UP000646946"/>
    </source>
</evidence>
<protein>
    <recommendedName>
        <fullName evidence="3">Ig-like domain-containing protein</fullName>
    </recommendedName>
</protein>
<dbReference type="AlphaFoldDB" id="A0A832XIJ3"/>
<evidence type="ECO:0008006" key="3">
    <source>
        <dbReference type="Google" id="ProtNLM"/>
    </source>
</evidence>
<dbReference type="Gene3D" id="2.60.40.10">
    <property type="entry name" value="Immunoglobulins"/>
    <property type="match status" value="2"/>
</dbReference>
<name>A0A832XIJ3_9ARCH</name>
<proteinExistence type="predicted"/>
<keyword evidence="2" id="KW-1185">Reference proteome</keyword>
<organism evidence="1 2">
    <name type="scientific">Candidatus Naiadarchaeum limnaeum</name>
    <dbReference type="NCBI Taxonomy" id="2756139"/>
    <lineage>
        <taxon>Archaea</taxon>
        <taxon>Candidatus Undinarchaeota</taxon>
        <taxon>Candidatus Undinarchaeia</taxon>
        <taxon>Candidatus Naiadarchaeales</taxon>
        <taxon>Candidatus Naiadarchaeaceae</taxon>
        <taxon>Candidatus Naiadarchaeum</taxon>
    </lineage>
</organism>
<dbReference type="InterPro" id="IPR013783">
    <property type="entry name" value="Ig-like_fold"/>
</dbReference>
<accession>A0A832XIJ3</accession>
<evidence type="ECO:0000313" key="1">
    <source>
        <dbReference type="EMBL" id="HIK00831.1"/>
    </source>
</evidence>
<comment type="caution">
    <text evidence="1">The sequence shown here is derived from an EMBL/GenBank/DDBJ whole genome shotgun (WGS) entry which is preliminary data.</text>
</comment>
<dbReference type="EMBL" id="DVAB01000039">
    <property type="protein sequence ID" value="HIK00831.1"/>
    <property type="molecule type" value="Genomic_DNA"/>
</dbReference>
<gene>
    <name evidence="1" type="ORF">H1016_04810</name>
</gene>
<dbReference type="Proteomes" id="UP000646946">
    <property type="component" value="Unassembled WGS sequence"/>
</dbReference>
<sequence length="239" mass="24763">MEMRFKVAWAISLVLLIVVLMMPNITTYAVKPGGNAPGSGGGGQGNPPPIVSTVYPTTATQNQQTQFKVNASDNKAVSSCEFFWSGASQGAMSLISGTNKNGVWGRYFTPTGSGTFTARADCTDNQGKKTTGPNTQITVNPQPDTQAPVVSAVTPTSASANVPTNYSVTASDNVGVTSCNFYWDYVNRGAMTLSGGNPQSGTWSKIYTENATGLHAAYAGCSDAAGNTGYGQAVNVTVS</sequence>
<reference evidence="1 2" key="1">
    <citation type="journal article" name="Nat. Commun.">
        <title>Undinarchaeota illuminate DPANN phylogeny and the impact of gene transfer on archaeal evolution.</title>
        <authorList>
            <person name="Dombrowski N."/>
            <person name="Williams T.A."/>
            <person name="Sun J."/>
            <person name="Woodcroft B.J."/>
            <person name="Lee J.H."/>
            <person name="Minh B.Q."/>
            <person name="Rinke C."/>
            <person name="Spang A."/>
        </authorList>
    </citation>
    <scope>NUCLEOTIDE SEQUENCE [LARGE SCALE GENOMIC DNA]</scope>
    <source>
        <strain evidence="1">MAG_bin1129</strain>
    </source>
</reference>